<accession>A0AAD9G907</accession>
<dbReference type="InterPro" id="IPR018034">
    <property type="entry name" value="Kri1"/>
</dbReference>
<dbReference type="InterPro" id="IPR043145">
    <property type="entry name" value="Znf_ZZ_sf"/>
</dbReference>
<keyword evidence="2" id="KW-0479">Metal-binding</keyword>
<dbReference type="EMBL" id="JAHBMH010000067">
    <property type="protein sequence ID" value="KAK1934005.1"/>
    <property type="molecule type" value="Genomic_DNA"/>
</dbReference>
<comment type="similarity">
    <text evidence="1">Belongs to the KRI1 family.</text>
</comment>
<evidence type="ECO:0000313" key="8">
    <source>
        <dbReference type="Proteomes" id="UP001195914"/>
    </source>
</evidence>
<feature type="region of interest" description="Disordered" evidence="5">
    <location>
        <begin position="289"/>
        <end position="328"/>
    </location>
</feature>
<feature type="compositionally biased region" description="Basic and acidic residues" evidence="5">
    <location>
        <begin position="592"/>
        <end position="604"/>
    </location>
</feature>
<feature type="compositionally biased region" description="Basic and acidic residues" evidence="5">
    <location>
        <begin position="543"/>
        <end position="579"/>
    </location>
</feature>
<keyword evidence="4" id="KW-0862">Zinc</keyword>
<evidence type="ECO:0000256" key="1">
    <source>
        <dbReference type="ARBA" id="ARBA00007473"/>
    </source>
</evidence>
<dbReference type="Gene3D" id="3.30.60.90">
    <property type="match status" value="1"/>
</dbReference>
<evidence type="ECO:0000256" key="3">
    <source>
        <dbReference type="ARBA" id="ARBA00022771"/>
    </source>
</evidence>
<organism evidence="7 8">
    <name type="scientific">Babesia divergens</name>
    <dbReference type="NCBI Taxonomy" id="32595"/>
    <lineage>
        <taxon>Eukaryota</taxon>
        <taxon>Sar</taxon>
        <taxon>Alveolata</taxon>
        <taxon>Apicomplexa</taxon>
        <taxon>Aconoidasida</taxon>
        <taxon>Piroplasmida</taxon>
        <taxon>Babesiidae</taxon>
        <taxon>Babesia</taxon>
    </lineage>
</organism>
<dbReference type="GO" id="GO:0000447">
    <property type="term" value="P:endonucleolytic cleavage in ITS1 to separate SSU-rRNA from 5.8S rRNA and LSU-rRNA from tricistronic rRNA transcript (SSU-rRNA, 5.8S rRNA, LSU-rRNA)"/>
    <property type="evidence" value="ECO:0007669"/>
    <property type="project" value="TreeGrafter"/>
</dbReference>
<protein>
    <submittedName>
        <fullName evidence="7">KRI1-like family protein</fullName>
    </submittedName>
</protein>
<evidence type="ECO:0000259" key="6">
    <source>
        <dbReference type="Pfam" id="PF12936"/>
    </source>
</evidence>
<dbReference type="GO" id="GO:0005730">
    <property type="term" value="C:nucleolus"/>
    <property type="evidence" value="ECO:0007669"/>
    <property type="project" value="TreeGrafter"/>
</dbReference>
<dbReference type="AlphaFoldDB" id="A0AAD9G907"/>
<feature type="domain" description="Kri1-like C-terminal" evidence="6">
    <location>
        <begin position="465"/>
        <end position="541"/>
    </location>
</feature>
<keyword evidence="3" id="KW-0863">Zinc-finger</keyword>
<feature type="compositionally biased region" description="Basic residues" evidence="5">
    <location>
        <begin position="580"/>
        <end position="591"/>
    </location>
</feature>
<feature type="region of interest" description="Disordered" evidence="5">
    <location>
        <begin position="1"/>
        <end position="60"/>
    </location>
</feature>
<reference evidence="7" key="2">
    <citation type="submission" date="2021-05" db="EMBL/GenBank/DDBJ databases">
        <authorList>
            <person name="Pain A."/>
        </authorList>
    </citation>
    <scope>NUCLEOTIDE SEQUENCE</scope>
    <source>
        <strain evidence="7">1802A</strain>
    </source>
</reference>
<evidence type="ECO:0000256" key="4">
    <source>
        <dbReference type="ARBA" id="ARBA00022833"/>
    </source>
</evidence>
<feature type="region of interest" description="Disordered" evidence="5">
    <location>
        <begin position="535"/>
        <end position="604"/>
    </location>
</feature>
<feature type="compositionally biased region" description="Basic and acidic residues" evidence="5">
    <location>
        <begin position="312"/>
        <end position="328"/>
    </location>
</feature>
<evidence type="ECO:0000313" key="7">
    <source>
        <dbReference type="EMBL" id="KAK1934005.1"/>
    </source>
</evidence>
<dbReference type="GO" id="GO:0008270">
    <property type="term" value="F:zinc ion binding"/>
    <property type="evidence" value="ECO:0007669"/>
    <property type="project" value="UniProtKB-KW"/>
</dbReference>
<gene>
    <name evidence="7" type="ORF">X943_000365</name>
</gene>
<feature type="compositionally biased region" description="Basic and acidic residues" evidence="5">
    <location>
        <begin position="293"/>
        <end position="305"/>
    </location>
</feature>
<dbReference type="SUPFAM" id="SSF57850">
    <property type="entry name" value="RING/U-box"/>
    <property type="match status" value="1"/>
</dbReference>
<dbReference type="PANTHER" id="PTHR14490:SF5">
    <property type="entry name" value="PROTEIN KRI1 HOMOLOG"/>
    <property type="match status" value="1"/>
</dbReference>
<evidence type="ECO:0000256" key="5">
    <source>
        <dbReference type="SAM" id="MobiDB-lite"/>
    </source>
</evidence>
<name>A0AAD9G907_BABDI</name>
<reference evidence="7" key="1">
    <citation type="journal article" date="2014" name="Nucleic Acids Res.">
        <title>The evolutionary dynamics of variant antigen genes in Babesia reveal a history of genomic innovation underlying host-parasite interaction.</title>
        <authorList>
            <person name="Jackson A.P."/>
            <person name="Otto T.D."/>
            <person name="Darby A."/>
            <person name="Ramaprasad A."/>
            <person name="Xia D."/>
            <person name="Echaide I.E."/>
            <person name="Farber M."/>
            <person name="Gahlot S."/>
            <person name="Gamble J."/>
            <person name="Gupta D."/>
            <person name="Gupta Y."/>
            <person name="Jackson L."/>
            <person name="Malandrin L."/>
            <person name="Malas T.B."/>
            <person name="Moussa E."/>
            <person name="Nair M."/>
            <person name="Reid A.J."/>
            <person name="Sanders M."/>
            <person name="Sharma J."/>
            <person name="Tracey A."/>
            <person name="Quail M.A."/>
            <person name="Weir W."/>
            <person name="Wastling J.M."/>
            <person name="Hall N."/>
            <person name="Willadsen P."/>
            <person name="Lingelbach K."/>
            <person name="Shiels B."/>
            <person name="Tait A."/>
            <person name="Berriman M."/>
            <person name="Allred D.R."/>
            <person name="Pain A."/>
        </authorList>
    </citation>
    <scope>NUCLEOTIDE SEQUENCE</scope>
    <source>
        <strain evidence="7">1802A</strain>
    </source>
</reference>
<dbReference type="Pfam" id="PF05178">
    <property type="entry name" value="Kri1"/>
    <property type="match status" value="1"/>
</dbReference>
<dbReference type="Pfam" id="PF12936">
    <property type="entry name" value="Kri1_C"/>
    <property type="match status" value="1"/>
</dbReference>
<proteinExistence type="inferred from homology"/>
<dbReference type="InterPro" id="IPR024626">
    <property type="entry name" value="Kri1-like_C"/>
</dbReference>
<comment type="caution">
    <text evidence="7">The sequence shown here is derived from an EMBL/GenBank/DDBJ whole genome shotgun (WGS) entry which is preliminary data.</text>
</comment>
<sequence length="604" mass="69730">MPRPKKSANKEGAEALSDGMADGNAKKKVSFEDYPNEGTQNEPENDDSTSEESEDEDAVLLTNKVENKIFETLLNIKNKNPAIYDPAHKVFHDSDFEDEDADGANPAKPVRVYYANNICVQSKALTYKGMVRETLLKEGAEGFESDEDGQKASVNMRTYQEEQDDLKKAFLTAAEEIDGETDFFKKSSAIDALPESRASVRGSSSKRSDANEEGLISRYWASGQQMDPDEEFLKDYILNQRWREDKRDHLDYAKRLRLDEEDEEHLDKADDFEYRYNYRFEEEGGATIVGHPRNIEDSIRKVDDRRKKKRQEKKEQQQEEKVRREEELKRMKSLKKSEIAKRLEEIAARAGVELPENAVDLNAPFDSVQHEKDMMHILGKEYHQKDDDNWNPADDYGEEDNDLWWLCDHCQKGIDVGKKHFDCTECENYTLCESCVPLADHEHSRMVAKVVPPSCAPPAVTEEVVAQLVDDYYKLDYEDVIGDMKVRFKYRKVEPYKCDVNTILEKSDKELNAIMPLSRLLTYDTELPKTPMKKLLKKHQKRLDKGGDDSKKDMDRRMTKYNVNRDRLQAFGLKEGKELKKSKKDKAKLPKPKKEGAKVARSND</sequence>
<evidence type="ECO:0000256" key="2">
    <source>
        <dbReference type="ARBA" id="ARBA00022723"/>
    </source>
</evidence>
<dbReference type="Proteomes" id="UP001195914">
    <property type="component" value="Unassembled WGS sequence"/>
</dbReference>
<keyword evidence="8" id="KW-1185">Reference proteome</keyword>
<dbReference type="GO" id="GO:0030686">
    <property type="term" value="C:90S preribosome"/>
    <property type="evidence" value="ECO:0007669"/>
    <property type="project" value="TreeGrafter"/>
</dbReference>
<feature type="compositionally biased region" description="Acidic residues" evidence="5">
    <location>
        <begin position="43"/>
        <end position="58"/>
    </location>
</feature>
<dbReference type="PANTHER" id="PTHR14490">
    <property type="entry name" value="ZINC FINGER, ZZ TYPE"/>
    <property type="match status" value="1"/>
</dbReference>